<reference evidence="1 2" key="1">
    <citation type="submission" date="2017-05" db="EMBL/GenBank/DDBJ databases">
        <authorList>
            <person name="Varghese N."/>
            <person name="Submissions S."/>
        </authorList>
    </citation>
    <scope>NUCLEOTIDE SEQUENCE [LARGE SCALE GENOMIC DNA]</scope>
    <source>
        <strain evidence="1 2">DSM 25457</strain>
    </source>
</reference>
<gene>
    <name evidence="1" type="ORF">SAMN06265222_11220</name>
</gene>
<organism evidence="1 2">
    <name type="scientific">Neorhodopirellula lusitana</name>
    <dbReference type="NCBI Taxonomy" id="445327"/>
    <lineage>
        <taxon>Bacteria</taxon>
        <taxon>Pseudomonadati</taxon>
        <taxon>Planctomycetota</taxon>
        <taxon>Planctomycetia</taxon>
        <taxon>Pirellulales</taxon>
        <taxon>Pirellulaceae</taxon>
        <taxon>Neorhodopirellula</taxon>
    </lineage>
</organism>
<keyword evidence="2" id="KW-1185">Reference proteome</keyword>
<dbReference type="EMBL" id="FXUG01000012">
    <property type="protein sequence ID" value="SMP69374.1"/>
    <property type="molecule type" value="Genomic_DNA"/>
</dbReference>
<comment type="caution">
    <text evidence="1">The sequence shown here is derived from an EMBL/GenBank/DDBJ whole genome shotgun (WGS) entry which is preliminary data.</text>
</comment>
<sequence length="152" mass="17803">MKRWKVVGRWEVQAQTTLRRINPLRVRWMLNTPRVVWGPQTPIRVDVGTCVQSRNFQHYRRSGRRHSGSGFWGKPYKECFETAKSKPMHSDKSAEYLGWRFGVVRGEAKGVVFDPGNLCFFAIRPLRFGVLMPLLGNDRYRLFWGVRSSMVQ</sequence>
<dbReference type="Proteomes" id="UP001158067">
    <property type="component" value="Unassembled WGS sequence"/>
</dbReference>
<evidence type="ECO:0000313" key="1">
    <source>
        <dbReference type="EMBL" id="SMP69374.1"/>
    </source>
</evidence>
<evidence type="ECO:0000313" key="2">
    <source>
        <dbReference type="Proteomes" id="UP001158067"/>
    </source>
</evidence>
<accession>A0ABY1QFD5</accession>
<proteinExistence type="predicted"/>
<name>A0ABY1QFD5_9BACT</name>
<protein>
    <submittedName>
        <fullName evidence="1">Uncharacterized protein</fullName>
    </submittedName>
</protein>